<dbReference type="AlphaFoldDB" id="A0A835A2P4"/>
<dbReference type="Proteomes" id="UP000636709">
    <property type="component" value="Unassembled WGS sequence"/>
</dbReference>
<keyword evidence="2" id="KW-1185">Reference proteome</keyword>
<reference evidence="1" key="1">
    <citation type="submission" date="2020-07" db="EMBL/GenBank/DDBJ databases">
        <title>Genome sequence and genetic diversity analysis of an under-domesticated orphan crop, white fonio (Digitaria exilis).</title>
        <authorList>
            <person name="Bennetzen J.L."/>
            <person name="Chen S."/>
            <person name="Ma X."/>
            <person name="Wang X."/>
            <person name="Yssel A.E.J."/>
            <person name="Chaluvadi S.R."/>
            <person name="Johnson M."/>
            <person name="Gangashetty P."/>
            <person name="Hamidou F."/>
            <person name="Sanogo M.D."/>
            <person name="Zwaenepoel A."/>
            <person name="Wallace J."/>
            <person name="Van De Peer Y."/>
            <person name="Van Deynze A."/>
        </authorList>
    </citation>
    <scope>NUCLEOTIDE SEQUENCE</scope>
    <source>
        <tissue evidence="1">Leaves</tissue>
    </source>
</reference>
<organism evidence="1 2">
    <name type="scientific">Digitaria exilis</name>
    <dbReference type="NCBI Taxonomy" id="1010633"/>
    <lineage>
        <taxon>Eukaryota</taxon>
        <taxon>Viridiplantae</taxon>
        <taxon>Streptophyta</taxon>
        <taxon>Embryophyta</taxon>
        <taxon>Tracheophyta</taxon>
        <taxon>Spermatophyta</taxon>
        <taxon>Magnoliopsida</taxon>
        <taxon>Liliopsida</taxon>
        <taxon>Poales</taxon>
        <taxon>Poaceae</taxon>
        <taxon>PACMAD clade</taxon>
        <taxon>Panicoideae</taxon>
        <taxon>Panicodae</taxon>
        <taxon>Paniceae</taxon>
        <taxon>Anthephorinae</taxon>
        <taxon>Digitaria</taxon>
    </lineage>
</organism>
<gene>
    <name evidence="1" type="ORF">HU200_063992</name>
</gene>
<sequence length="40" mass="4426">MLSLSLLAPSSPMSLTRIASVSGLTQWPRFLKLVKRQAIK</sequence>
<name>A0A835A2P4_9POAL</name>
<dbReference type="EMBL" id="JACEFO010002736">
    <property type="protein sequence ID" value="KAF8650237.1"/>
    <property type="molecule type" value="Genomic_DNA"/>
</dbReference>
<evidence type="ECO:0000313" key="1">
    <source>
        <dbReference type="EMBL" id="KAF8650237.1"/>
    </source>
</evidence>
<accession>A0A835A2P4</accession>
<comment type="caution">
    <text evidence="1">The sequence shown here is derived from an EMBL/GenBank/DDBJ whole genome shotgun (WGS) entry which is preliminary data.</text>
</comment>
<proteinExistence type="predicted"/>
<protein>
    <submittedName>
        <fullName evidence="1">Uncharacterized protein</fullName>
    </submittedName>
</protein>
<evidence type="ECO:0000313" key="2">
    <source>
        <dbReference type="Proteomes" id="UP000636709"/>
    </source>
</evidence>